<dbReference type="STRING" id="30019.A0A0M3QTQ3"/>
<feature type="chain" id="PRO_5005787960" evidence="1">
    <location>
        <begin position="20"/>
        <end position="285"/>
    </location>
</feature>
<name>A0A0M3QTQ3_DROBS</name>
<keyword evidence="1" id="KW-0732">Signal</keyword>
<evidence type="ECO:0000313" key="3">
    <source>
        <dbReference type="Proteomes" id="UP000494163"/>
    </source>
</evidence>
<dbReference type="GO" id="GO:0016020">
    <property type="term" value="C:membrane"/>
    <property type="evidence" value="ECO:0007669"/>
    <property type="project" value="TreeGrafter"/>
</dbReference>
<sequence length="285" mass="30883">MRGISSACWLLCLVLVTAASSTQRRRRQSVLPPPPAAAAATAEHSLWSLPAEFALVRRVYDDCQDKQDFIGCLKQKSLQALTRAQEQQSIKIVDGLVLERQNQSETESIMGMLSDARQFGSLAPLDRALLVKLDKLLRTHTLKIDMELEESSSSSGVGREHKKKKKHKDGGHIKYVIAALLTAMGIAGPLGLKALAAIAGKALVISKVALTIAGIIALKKLFSHDHAEETSFQVHAGEHNRRNTYVIRPVSNTKAAAAGGVGLTAAGGGASSTDPYRYYYEYHQQ</sequence>
<dbReference type="AlphaFoldDB" id="A0A0M3QTQ3"/>
<dbReference type="OMA" id="DWGSAWG"/>
<feature type="signal peptide" evidence="1">
    <location>
        <begin position="1"/>
        <end position="19"/>
    </location>
</feature>
<dbReference type="Proteomes" id="UP000494163">
    <property type="component" value="Chromosome 2L"/>
</dbReference>
<reference evidence="2 3" key="1">
    <citation type="submission" date="2015-08" db="EMBL/GenBank/DDBJ databases">
        <title>Ancestral chromatin configuration constrains chromatin evolution on differentiating sex chromosomes in Drosophila.</title>
        <authorList>
            <person name="Zhou Q."/>
            <person name="Bachtrog D."/>
        </authorList>
    </citation>
    <scope>NUCLEOTIDE SEQUENCE [LARGE SCALE GENOMIC DNA]</scope>
    <source>
        <tissue evidence="2">Whole larvae</tissue>
    </source>
</reference>
<dbReference type="PANTHER" id="PTHR21879">
    <property type="entry name" value="FI03362P-RELATED-RELATED"/>
    <property type="match status" value="1"/>
</dbReference>
<protein>
    <submittedName>
        <fullName evidence="2">Osi21</fullName>
    </submittedName>
</protein>
<organism evidence="2 3">
    <name type="scientific">Drosophila busckii</name>
    <name type="common">Fruit fly</name>
    <dbReference type="NCBI Taxonomy" id="30019"/>
    <lineage>
        <taxon>Eukaryota</taxon>
        <taxon>Metazoa</taxon>
        <taxon>Ecdysozoa</taxon>
        <taxon>Arthropoda</taxon>
        <taxon>Hexapoda</taxon>
        <taxon>Insecta</taxon>
        <taxon>Pterygota</taxon>
        <taxon>Neoptera</taxon>
        <taxon>Endopterygota</taxon>
        <taxon>Diptera</taxon>
        <taxon>Brachycera</taxon>
        <taxon>Muscomorpha</taxon>
        <taxon>Ephydroidea</taxon>
        <taxon>Drosophilidae</taxon>
        <taxon>Drosophila</taxon>
    </lineage>
</organism>
<keyword evidence="3" id="KW-1185">Reference proteome</keyword>
<dbReference type="EMBL" id="CP012523">
    <property type="protein sequence ID" value="ALC39313.1"/>
    <property type="molecule type" value="Genomic_DNA"/>
</dbReference>
<dbReference type="Pfam" id="PF07898">
    <property type="entry name" value="DUF1676"/>
    <property type="match status" value="1"/>
</dbReference>
<gene>
    <name evidence="2" type="ORF">Dbus_chr2Lg1398</name>
</gene>
<dbReference type="InterPro" id="IPR012464">
    <property type="entry name" value="DUF1676"/>
</dbReference>
<accession>A0A0M3QTQ3</accession>
<evidence type="ECO:0000313" key="2">
    <source>
        <dbReference type="EMBL" id="ALC39313.1"/>
    </source>
</evidence>
<dbReference type="PANTHER" id="PTHR21879:SF15">
    <property type="entry name" value="OSIRIS 21"/>
    <property type="match status" value="1"/>
</dbReference>
<proteinExistence type="predicted"/>
<evidence type="ECO:0000256" key="1">
    <source>
        <dbReference type="SAM" id="SignalP"/>
    </source>
</evidence>
<dbReference type="OrthoDB" id="7303967at2759"/>